<dbReference type="AlphaFoldDB" id="A0A848N738"/>
<organism evidence="2 3">
    <name type="scientific">Achromobacter ruhlandii</name>
    <dbReference type="NCBI Taxonomy" id="72557"/>
    <lineage>
        <taxon>Bacteria</taxon>
        <taxon>Pseudomonadati</taxon>
        <taxon>Pseudomonadota</taxon>
        <taxon>Betaproteobacteria</taxon>
        <taxon>Burkholderiales</taxon>
        <taxon>Alcaligenaceae</taxon>
        <taxon>Achromobacter</taxon>
    </lineage>
</organism>
<evidence type="ECO:0000256" key="1">
    <source>
        <dbReference type="SAM" id="Phobius"/>
    </source>
</evidence>
<feature type="transmembrane region" description="Helical" evidence="1">
    <location>
        <begin position="12"/>
        <end position="28"/>
    </location>
</feature>
<keyword evidence="1" id="KW-1133">Transmembrane helix</keyword>
<protein>
    <submittedName>
        <fullName evidence="2">Uncharacterized protein</fullName>
    </submittedName>
</protein>
<gene>
    <name evidence="2" type="ORF">HGQ98_05110</name>
</gene>
<sequence length="226" mass="25837">MEIDDHGKERRNALLVSAAVCSAAFLQLKMPSFLAEYIKFEVAPEHAYRVWLLAASLTLYVLMRYHFSDGRVAASASVKLTFAKALDKRLSMTLHQESSSETLAREDWMHRVRRKHGTSFAQPNFLGPKSMEPFDWHVFNRGVLIYWRIKAQILDNNPGIERDFPHESASTFALSWAQCLLVRLRAIAFRAFWSKTAWELNTVYLTSIGALSASAIRVYTLYTVTT</sequence>
<dbReference type="RefSeq" id="WP_169536017.1">
    <property type="nucleotide sequence ID" value="NZ_JABBZE010000027.1"/>
</dbReference>
<evidence type="ECO:0000313" key="3">
    <source>
        <dbReference type="Proteomes" id="UP000542405"/>
    </source>
</evidence>
<dbReference type="EMBL" id="JABBZE010000027">
    <property type="protein sequence ID" value="NMU89259.1"/>
    <property type="molecule type" value="Genomic_DNA"/>
</dbReference>
<proteinExistence type="predicted"/>
<feature type="transmembrane region" description="Helical" evidence="1">
    <location>
        <begin position="48"/>
        <end position="67"/>
    </location>
</feature>
<keyword evidence="1" id="KW-0472">Membrane</keyword>
<comment type="caution">
    <text evidence="2">The sequence shown here is derived from an EMBL/GenBank/DDBJ whole genome shotgun (WGS) entry which is preliminary data.</text>
</comment>
<evidence type="ECO:0000313" key="2">
    <source>
        <dbReference type="EMBL" id="NMU89259.1"/>
    </source>
</evidence>
<name>A0A848N738_9BURK</name>
<dbReference type="Proteomes" id="UP000542405">
    <property type="component" value="Unassembled WGS sequence"/>
</dbReference>
<accession>A0A848N738</accession>
<reference evidence="2 3" key="1">
    <citation type="submission" date="2020-04" db="EMBL/GenBank/DDBJ databases">
        <title>Achromobacter ruhlandii genome sequencing and assembly.</title>
        <authorList>
            <person name="Martins R.C.R."/>
            <person name="Perdigao-Neto L.V."/>
            <person name="Levin A.S.S."/>
            <person name="Costa S.F."/>
        </authorList>
    </citation>
    <scope>NUCLEOTIDE SEQUENCE [LARGE SCALE GENOMIC DNA]</scope>
    <source>
        <strain evidence="2 3">9035ralo</strain>
    </source>
</reference>
<keyword evidence="1" id="KW-0812">Transmembrane</keyword>